<name>A0A517ZNM5_9PLAN</name>
<dbReference type="Proteomes" id="UP000319383">
    <property type="component" value="Chromosome"/>
</dbReference>
<gene>
    <name evidence="1" type="ORF">Mal52_25650</name>
</gene>
<proteinExistence type="predicted"/>
<organism evidence="1 2">
    <name type="scientific">Symmachiella dynata</name>
    <dbReference type="NCBI Taxonomy" id="2527995"/>
    <lineage>
        <taxon>Bacteria</taxon>
        <taxon>Pseudomonadati</taxon>
        <taxon>Planctomycetota</taxon>
        <taxon>Planctomycetia</taxon>
        <taxon>Planctomycetales</taxon>
        <taxon>Planctomycetaceae</taxon>
        <taxon>Symmachiella</taxon>
    </lineage>
</organism>
<evidence type="ECO:0000313" key="2">
    <source>
        <dbReference type="Proteomes" id="UP000319383"/>
    </source>
</evidence>
<dbReference type="KEGG" id="sdyn:Mal52_25650"/>
<dbReference type="EMBL" id="CP036276">
    <property type="protein sequence ID" value="QDU44087.1"/>
    <property type="molecule type" value="Genomic_DNA"/>
</dbReference>
<dbReference type="AlphaFoldDB" id="A0A517ZNM5"/>
<reference evidence="1 2" key="1">
    <citation type="submission" date="2019-02" db="EMBL/GenBank/DDBJ databases">
        <title>Deep-cultivation of Planctomycetes and their phenomic and genomic characterization uncovers novel biology.</title>
        <authorList>
            <person name="Wiegand S."/>
            <person name="Jogler M."/>
            <person name="Boedeker C."/>
            <person name="Pinto D."/>
            <person name="Vollmers J."/>
            <person name="Rivas-Marin E."/>
            <person name="Kohn T."/>
            <person name="Peeters S.H."/>
            <person name="Heuer A."/>
            <person name="Rast P."/>
            <person name="Oberbeckmann S."/>
            <person name="Bunk B."/>
            <person name="Jeske O."/>
            <person name="Meyerdierks A."/>
            <person name="Storesund J.E."/>
            <person name="Kallscheuer N."/>
            <person name="Luecker S."/>
            <person name="Lage O.M."/>
            <person name="Pohl T."/>
            <person name="Merkel B.J."/>
            <person name="Hornburger P."/>
            <person name="Mueller R.-W."/>
            <person name="Bruemmer F."/>
            <person name="Labrenz M."/>
            <person name="Spormann A.M."/>
            <person name="Op den Camp H."/>
            <person name="Overmann J."/>
            <person name="Amann R."/>
            <person name="Jetten M.S.M."/>
            <person name="Mascher T."/>
            <person name="Medema M.H."/>
            <person name="Devos D.P."/>
            <person name="Kaster A.-K."/>
            <person name="Ovreas L."/>
            <person name="Rohde M."/>
            <person name="Galperin M.Y."/>
            <person name="Jogler C."/>
        </authorList>
    </citation>
    <scope>NUCLEOTIDE SEQUENCE [LARGE SCALE GENOMIC DNA]</scope>
    <source>
        <strain evidence="1 2">Mal52</strain>
    </source>
</reference>
<sequence length="80" mass="8894">MLTGGSGAQHFLGVLCELCGKIFSSIRLPRIVSLGESTVLRRNYIERCVATGLESVVKSFYASEMFFVFSSYFLRLSVFA</sequence>
<evidence type="ECO:0000313" key="1">
    <source>
        <dbReference type="EMBL" id="QDU44087.1"/>
    </source>
</evidence>
<keyword evidence="2" id="KW-1185">Reference proteome</keyword>
<accession>A0A517ZNM5</accession>
<protein>
    <submittedName>
        <fullName evidence="1">Uncharacterized protein</fullName>
    </submittedName>
</protein>